<keyword evidence="2" id="KW-1185">Reference proteome</keyword>
<evidence type="ECO:0000313" key="2">
    <source>
        <dbReference type="Proteomes" id="UP000228380"/>
    </source>
</evidence>
<evidence type="ECO:0000313" key="3">
    <source>
        <dbReference type="RefSeq" id="XP_017701772.2"/>
    </source>
</evidence>
<dbReference type="Proteomes" id="UP000228380">
    <property type="component" value="Chromosome 7"/>
</dbReference>
<dbReference type="PANTHER" id="PTHR33167">
    <property type="entry name" value="TRANSCRIPTION FACTOR, PUTATIVE (DUF863)-RELATED"/>
    <property type="match status" value="1"/>
</dbReference>
<dbReference type="KEGG" id="pda:103721527"/>
<reference evidence="3" key="2">
    <citation type="submission" date="2025-08" db="UniProtKB">
        <authorList>
            <consortium name="RefSeq"/>
        </authorList>
    </citation>
    <scope>IDENTIFICATION</scope>
    <source>
        <tissue evidence="3">Young leaves</tissue>
    </source>
</reference>
<gene>
    <name evidence="3" type="primary">LOC103721527</name>
</gene>
<feature type="region of interest" description="Disordered" evidence="1">
    <location>
        <begin position="99"/>
        <end position="140"/>
    </location>
</feature>
<dbReference type="PANTHER" id="PTHR33167:SF26">
    <property type="entry name" value="EXPRESSED PROTEIN"/>
    <property type="match status" value="1"/>
</dbReference>
<dbReference type="GeneID" id="103721527"/>
<name>A0A8B7MWN9_PHODC</name>
<feature type="region of interest" description="Disordered" evidence="1">
    <location>
        <begin position="258"/>
        <end position="293"/>
    </location>
</feature>
<accession>A0A8B7MWN9</accession>
<protein>
    <submittedName>
        <fullName evidence="3">Uncharacterized protein LOC103721527</fullName>
    </submittedName>
</protein>
<dbReference type="AlphaFoldDB" id="A0A8B7MWN9"/>
<dbReference type="RefSeq" id="XP_017701772.2">
    <property type="nucleotide sequence ID" value="XM_017846283.3"/>
</dbReference>
<organism evidence="2 3">
    <name type="scientific">Phoenix dactylifera</name>
    <name type="common">Date palm</name>
    <dbReference type="NCBI Taxonomy" id="42345"/>
    <lineage>
        <taxon>Eukaryota</taxon>
        <taxon>Viridiplantae</taxon>
        <taxon>Streptophyta</taxon>
        <taxon>Embryophyta</taxon>
        <taxon>Tracheophyta</taxon>
        <taxon>Spermatophyta</taxon>
        <taxon>Magnoliopsida</taxon>
        <taxon>Liliopsida</taxon>
        <taxon>Arecaceae</taxon>
        <taxon>Coryphoideae</taxon>
        <taxon>Phoeniceae</taxon>
        <taxon>Phoenix</taxon>
    </lineage>
</organism>
<proteinExistence type="predicted"/>
<feature type="compositionally biased region" description="Low complexity" evidence="1">
    <location>
        <begin position="125"/>
        <end position="140"/>
    </location>
</feature>
<sequence>MGTKLHGTVFTSLLKNSRLLVTTDPNTPDTWDRLNNILLKAGTQTTFNYIQELSMDRLQNNRESIRHTMLRQEEIFRQQVQDLHQLYRVQKMLMAEMRGKEEKLQSPTIASSRGFADTRTRFRGSTSSSETSHSSHVNSTHHLTAHLNSEYSSLRHYNTRAGSSSRELRICSEDPLRAQKGFDLGQPAENCAFTEVRHTQDQTTNLAKHLKEKIKTEGSDLWTEDESEVGLTLSIGCGTDKKRSKHWLSLNNEISCSKSTPSDTRPLLLSSTTSRPEREEECSDNSTGFDRESLQRPPWLFQAFNLNET</sequence>
<dbReference type="OrthoDB" id="1928288at2759"/>
<evidence type="ECO:0000256" key="1">
    <source>
        <dbReference type="SAM" id="MobiDB-lite"/>
    </source>
</evidence>
<reference evidence="2" key="1">
    <citation type="journal article" date="2019" name="Nat. Commun.">
        <title>Genome-wide association mapping of date palm fruit traits.</title>
        <authorList>
            <person name="Hazzouri K.M."/>
            <person name="Gros-Balthazard M."/>
            <person name="Flowers J.M."/>
            <person name="Copetti D."/>
            <person name="Lemansour A."/>
            <person name="Lebrun M."/>
            <person name="Masmoudi K."/>
            <person name="Ferrand S."/>
            <person name="Dhar M.I."/>
            <person name="Fresquez Z.A."/>
            <person name="Rosas U."/>
            <person name="Zhang J."/>
            <person name="Talag J."/>
            <person name="Lee S."/>
            <person name="Kudrna D."/>
            <person name="Powell R.F."/>
            <person name="Leitch I.J."/>
            <person name="Krueger R.R."/>
            <person name="Wing R.A."/>
            <person name="Amiri K.M.A."/>
            <person name="Purugganan M.D."/>
        </authorList>
    </citation>
    <scope>NUCLEOTIDE SEQUENCE [LARGE SCALE GENOMIC DNA]</scope>
    <source>
        <strain evidence="2">cv. Khalas</strain>
    </source>
</reference>